<dbReference type="STRING" id="50376.A0A517LI15"/>
<feature type="domain" description="GDS1 winged helix" evidence="2">
    <location>
        <begin position="99"/>
        <end position="190"/>
    </location>
</feature>
<feature type="compositionally biased region" description="Polar residues" evidence="1">
    <location>
        <begin position="55"/>
        <end position="65"/>
    </location>
</feature>
<dbReference type="EMBL" id="CP042197">
    <property type="protein sequence ID" value="QDS75285.1"/>
    <property type="molecule type" value="Genomic_DNA"/>
</dbReference>
<evidence type="ECO:0000313" key="3">
    <source>
        <dbReference type="EMBL" id="QDS75285.1"/>
    </source>
</evidence>
<feature type="compositionally biased region" description="Basic and acidic residues" evidence="1">
    <location>
        <begin position="296"/>
        <end position="307"/>
    </location>
</feature>
<feature type="compositionally biased region" description="Acidic residues" evidence="1">
    <location>
        <begin position="234"/>
        <end position="243"/>
    </location>
</feature>
<sequence>MPYNTRRKSVSLSSLGIHVPRSPKASAAQRSPPATTSLVSESQPPLKKLKRSHTLQESLNPSHQSVAPDYKHERPQARVFDTPPPSPGGESRHFKVEIEGINDDIVVAVIEQLESTGNRPHLLKELAAILSNHIPIVQSSANQPAIISSRLSTFMKRQWTAQSPCPIGKELIGTHPKRIFFYLSQQPHQPFPEPADTLAAQHRIISPSLTSAENEEEDDRNTRKRDEMSPSPEVELDSPLLDDTDSHLAHHSFPTLLAHAPSHERSKPLSHGRTSPPLERDEREFTQTASSLQQRRRSETKELEAKDIPAPTTEASEEPMIEADESEESAALRNKEAAEQLFGHADRHLTLPKAMYMESSPMLKPQLHLELTYQRHIEMRDVHHLTQEADLFCENVGLDELDDLFSSY</sequence>
<feature type="region of interest" description="Disordered" evidence="1">
    <location>
        <begin position="259"/>
        <end position="321"/>
    </location>
</feature>
<proteinExistence type="predicted"/>
<dbReference type="OrthoDB" id="4150221at2759"/>
<feature type="region of interest" description="Disordered" evidence="1">
    <location>
        <begin position="1"/>
        <end position="92"/>
    </location>
</feature>
<evidence type="ECO:0000256" key="1">
    <source>
        <dbReference type="SAM" id="MobiDB-lite"/>
    </source>
</evidence>
<name>A0A517LI15_9PEZI</name>
<feature type="compositionally biased region" description="Polar residues" evidence="1">
    <location>
        <begin position="28"/>
        <end position="43"/>
    </location>
</feature>
<organism evidence="3 4">
    <name type="scientific">Venturia effusa</name>
    <dbReference type="NCBI Taxonomy" id="50376"/>
    <lineage>
        <taxon>Eukaryota</taxon>
        <taxon>Fungi</taxon>
        <taxon>Dikarya</taxon>
        <taxon>Ascomycota</taxon>
        <taxon>Pezizomycotina</taxon>
        <taxon>Dothideomycetes</taxon>
        <taxon>Pleosporomycetidae</taxon>
        <taxon>Venturiales</taxon>
        <taxon>Venturiaceae</taxon>
        <taxon>Venturia</taxon>
    </lineage>
</organism>
<reference evidence="3 4" key="1">
    <citation type="submission" date="2019-07" db="EMBL/GenBank/DDBJ databases">
        <title>Finished genome of Venturia effusa.</title>
        <authorList>
            <person name="Young C.A."/>
            <person name="Cox M.P."/>
            <person name="Ganley A.R.D."/>
            <person name="David W.J."/>
        </authorList>
    </citation>
    <scope>NUCLEOTIDE SEQUENCE [LARGE SCALE GENOMIC DNA]</scope>
    <source>
        <strain evidence="4">albino</strain>
    </source>
</reference>
<dbReference type="AlphaFoldDB" id="A0A517LI15"/>
<protein>
    <recommendedName>
        <fullName evidence="2">GDS1 winged helix domain-containing protein</fullName>
    </recommendedName>
</protein>
<feature type="region of interest" description="Disordered" evidence="1">
    <location>
        <begin position="205"/>
        <end position="247"/>
    </location>
</feature>
<dbReference type="Pfam" id="PF25318">
    <property type="entry name" value="WHD_GDS1"/>
    <property type="match status" value="1"/>
</dbReference>
<dbReference type="InterPro" id="IPR057511">
    <property type="entry name" value="WH_GDS1"/>
</dbReference>
<accession>A0A517LI15</accession>
<evidence type="ECO:0000313" key="4">
    <source>
        <dbReference type="Proteomes" id="UP000316270"/>
    </source>
</evidence>
<dbReference type="Proteomes" id="UP000316270">
    <property type="component" value="Chromosome 13"/>
</dbReference>
<keyword evidence="4" id="KW-1185">Reference proteome</keyword>
<gene>
    <name evidence="3" type="ORF">FKW77_001106</name>
</gene>
<evidence type="ECO:0000259" key="2">
    <source>
        <dbReference type="Pfam" id="PF25318"/>
    </source>
</evidence>